<comment type="caution">
    <text evidence="1">The sequence shown here is derived from an EMBL/GenBank/DDBJ whole genome shotgun (WGS) entry which is preliminary data.</text>
</comment>
<dbReference type="Gene3D" id="3.40.50.12500">
    <property type="match status" value="1"/>
</dbReference>
<dbReference type="InterPro" id="IPR053714">
    <property type="entry name" value="Iso_Racemase_Enz_sf"/>
</dbReference>
<organism evidence="1 2">
    <name type="scientific">Nitratireductor arenosus</name>
    <dbReference type="NCBI Taxonomy" id="2682096"/>
    <lineage>
        <taxon>Bacteria</taxon>
        <taxon>Pseudomonadati</taxon>
        <taxon>Pseudomonadota</taxon>
        <taxon>Alphaproteobacteria</taxon>
        <taxon>Hyphomicrobiales</taxon>
        <taxon>Phyllobacteriaceae</taxon>
        <taxon>Nitratireductor</taxon>
    </lineage>
</organism>
<keyword evidence="1" id="KW-0413">Isomerase</keyword>
<dbReference type="Pfam" id="PF17645">
    <property type="entry name" value="Amdase"/>
    <property type="match status" value="1"/>
</dbReference>
<dbReference type="PANTHER" id="PTHR40267:SF1">
    <property type="entry name" value="BLR3294 PROTEIN"/>
    <property type="match status" value="1"/>
</dbReference>
<accession>A0A844QDZ4</accession>
<gene>
    <name evidence="1" type="ORF">GN330_03165</name>
</gene>
<dbReference type="Proteomes" id="UP000463224">
    <property type="component" value="Unassembled WGS sequence"/>
</dbReference>
<proteinExistence type="predicted"/>
<dbReference type="InterPro" id="IPR026286">
    <property type="entry name" value="MaiA/AMDase"/>
</dbReference>
<keyword evidence="2" id="KW-1185">Reference proteome</keyword>
<dbReference type="GO" id="GO:0016853">
    <property type="term" value="F:isomerase activity"/>
    <property type="evidence" value="ECO:0007669"/>
    <property type="project" value="UniProtKB-KW"/>
</dbReference>
<reference evidence="1 2" key="1">
    <citation type="submission" date="2019-12" db="EMBL/GenBank/DDBJ databases">
        <title>Nitratireductor arenosus sp. nov., Isolated from sea sand, Jeju island, South Korea.</title>
        <authorList>
            <person name="Kim W."/>
        </authorList>
    </citation>
    <scope>NUCLEOTIDE SEQUENCE [LARGE SCALE GENOMIC DNA]</scope>
    <source>
        <strain evidence="1 2">CAU 1489</strain>
    </source>
</reference>
<sequence>MNECVRIGMIIPSGGPEADYYAFEQVADAGVKLYFTISRIGGAHGNDHDLDALRETGQLAWITEAAQRLRGFDLDAITWACTSGSFMSGSAFAARQAEAIGQAVEAPATSTSLSFVDAMRGLGLHKASVLATYPEPTARAFCSFLGEAGLSVDALTCLDIPTGWDVPALPTETIVEKAVEAFSPGSDTLLIPDTAMPSLHFIETLEDRLNVPVLTANAVTLWGALELTGRGPSVSGYGTLLGQAI</sequence>
<dbReference type="RefSeq" id="WP_156711212.1">
    <property type="nucleotide sequence ID" value="NZ_WPHG01000001.1"/>
</dbReference>
<dbReference type="EMBL" id="WPHG01000001">
    <property type="protein sequence ID" value="MVA96250.1"/>
    <property type="molecule type" value="Genomic_DNA"/>
</dbReference>
<dbReference type="AlphaFoldDB" id="A0A844QDZ4"/>
<protein>
    <submittedName>
        <fullName evidence="1">Maleate cis-trans isomerase</fullName>
    </submittedName>
</protein>
<evidence type="ECO:0000313" key="1">
    <source>
        <dbReference type="EMBL" id="MVA96250.1"/>
    </source>
</evidence>
<dbReference type="PANTHER" id="PTHR40267">
    <property type="entry name" value="BLR3294 PROTEIN"/>
    <property type="match status" value="1"/>
</dbReference>
<name>A0A844QDZ4_9HYPH</name>
<dbReference type="PIRSF" id="PIRSF015736">
    <property type="entry name" value="MI"/>
    <property type="match status" value="1"/>
</dbReference>
<evidence type="ECO:0000313" key="2">
    <source>
        <dbReference type="Proteomes" id="UP000463224"/>
    </source>
</evidence>